<name>A0A369M4Z3_9ACTN</name>
<keyword evidence="2" id="KW-1185">Reference proteome</keyword>
<evidence type="ECO:0000313" key="1">
    <source>
        <dbReference type="EMBL" id="RDB66494.1"/>
    </source>
</evidence>
<organism evidence="1 2">
    <name type="scientific">Gordonibacter pamelaeae</name>
    <dbReference type="NCBI Taxonomy" id="471189"/>
    <lineage>
        <taxon>Bacteria</taxon>
        <taxon>Bacillati</taxon>
        <taxon>Actinomycetota</taxon>
        <taxon>Coriobacteriia</taxon>
        <taxon>Eggerthellales</taxon>
        <taxon>Eggerthellaceae</taxon>
        <taxon>Gordonibacter</taxon>
    </lineage>
</organism>
<dbReference type="GeneID" id="78359024"/>
<gene>
    <name evidence="1" type="ORF">C1877_04770</name>
</gene>
<comment type="caution">
    <text evidence="1">The sequence shown here is derived from an EMBL/GenBank/DDBJ whole genome shotgun (WGS) entry which is preliminary data.</text>
</comment>
<dbReference type="OrthoDB" id="3174894at2"/>
<sequence>MAQLSLYVDDSTMEDLRRDAAREGKTLSKYAAGVLRERKERNGWPRGFFNLYGACDDDTFVVPPEIPWELDAPRKTL</sequence>
<dbReference type="RefSeq" id="WP_015539960.1">
    <property type="nucleotide sequence ID" value="NZ_CABMMS010000002.1"/>
</dbReference>
<dbReference type="AlphaFoldDB" id="A0A369M4Z3"/>
<proteinExistence type="predicted"/>
<protein>
    <submittedName>
        <fullName evidence="1">Antitoxin</fullName>
    </submittedName>
</protein>
<accession>A0A369M4Z3</accession>
<evidence type="ECO:0000313" key="2">
    <source>
        <dbReference type="Proteomes" id="UP000254000"/>
    </source>
</evidence>
<dbReference type="Proteomes" id="UP000254000">
    <property type="component" value="Unassembled WGS sequence"/>
</dbReference>
<dbReference type="EMBL" id="PPTS01000002">
    <property type="protein sequence ID" value="RDB66494.1"/>
    <property type="molecule type" value="Genomic_DNA"/>
</dbReference>
<reference evidence="1 2" key="1">
    <citation type="journal article" date="2018" name="Elife">
        <title>Discovery and characterization of a prevalent human gut bacterial enzyme sufficient for the inactivation of a family of plant toxins.</title>
        <authorList>
            <person name="Koppel N."/>
            <person name="Bisanz J.E."/>
            <person name="Pandelia M.E."/>
            <person name="Turnbaugh P.J."/>
            <person name="Balskus E.P."/>
        </authorList>
    </citation>
    <scope>NUCLEOTIDE SEQUENCE [LARGE SCALE GENOMIC DNA]</scope>
    <source>
        <strain evidence="1 2">3C</strain>
    </source>
</reference>